<dbReference type="AlphaFoldDB" id="A0A4U6X0C0"/>
<evidence type="ECO:0000313" key="1">
    <source>
        <dbReference type="EMBL" id="TKW48323.1"/>
    </source>
</evidence>
<protein>
    <submittedName>
        <fullName evidence="1">Uncharacterized protein</fullName>
    </submittedName>
</protein>
<gene>
    <name evidence="1" type="ORF">CTA1_9092</name>
</gene>
<evidence type="ECO:0000313" key="2">
    <source>
        <dbReference type="Proteomes" id="UP000310108"/>
    </source>
</evidence>
<dbReference type="Proteomes" id="UP000310108">
    <property type="component" value="Unassembled WGS sequence"/>
</dbReference>
<organism evidence="1 2">
    <name type="scientific">Colletotrichum tanaceti</name>
    <dbReference type="NCBI Taxonomy" id="1306861"/>
    <lineage>
        <taxon>Eukaryota</taxon>
        <taxon>Fungi</taxon>
        <taxon>Dikarya</taxon>
        <taxon>Ascomycota</taxon>
        <taxon>Pezizomycotina</taxon>
        <taxon>Sordariomycetes</taxon>
        <taxon>Hypocreomycetidae</taxon>
        <taxon>Glomerellales</taxon>
        <taxon>Glomerellaceae</taxon>
        <taxon>Colletotrichum</taxon>
        <taxon>Colletotrichum destructivum species complex</taxon>
    </lineage>
</organism>
<accession>A0A4U6X0C0</accession>
<keyword evidence="2" id="KW-1185">Reference proteome</keyword>
<reference evidence="1 2" key="1">
    <citation type="journal article" date="2019" name="PLoS ONE">
        <title>Comparative genome analysis indicates high evolutionary potential of pathogenicity genes in Colletotrichum tanaceti.</title>
        <authorList>
            <person name="Lelwala R.V."/>
            <person name="Korhonen P.K."/>
            <person name="Young N.D."/>
            <person name="Scott J.B."/>
            <person name="Ades P.A."/>
            <person name="Gasser R.B."/>
            <person name="Taylor P.W.J."/>
        </authorList>
    </citation>
    <scope>NUCLEOTIDE SEQUENCE [LARGE SCALE GENOMIC DNA]</scope>
    <source>
        <strain evidence="1">BRIP57314</strain>
    </source>
</reference>
<name>A0A4U6X0C0_9PEZI</name>
<dbReference type="EMBL" id="PJEX01001163">
    <property type="protein sequence ID" value="TKW48323.1"/>
    <property type="molecule type" value="Genomic_DNA"/>
</dbReference>
<comment type="caution">
    <text evidence="1">The sequence shown here is derived from an EMBL/GenBank/DDBJ whole genome shotgun (WGS) entry which is preliminary data.</text>
</comment>
<sequence>MRYETDSLDSQAQYRIYCYCRHLRYPLQHHPDQVGPLQDCCFPQLRTLFHVAGIQLTLPQTVYCFLYR</sequence>
<proteinExistence type="predicted"/>